<evidence type="ECO:0000256" key="2">
    <source>
        <dbReference type="ARBA" id="ARBA00012528"/>
    </source>
</evidence>
<dbReference type="InterPro" id="IPR000160">
    <property type="entry name" value="GGDEF_dom"/>
</dbReference>
<dbReference type="GO" id="GO:1902201">
    <property type="term" value="P:negative regulation of bacterial-type flagellum-dependent cell motility"/>
    <property type="evidence" value="ECO:0007669"/>
    <property type="project" value="TreeGrafter"/>
</dbReference>
<protein>
    <recommendedName>
        <fullName evidence="2">diguanylate cyclase</fullName>
        <ecNumber evidence="2">2.7.7.65</ecNumber>
    </recommendedName>
</protein>
<proteinExistence type="predicted"/>
<dbReference type="PROSITE" id="PS50887">
    <property type="entry name" value="GGDEF"/>
    <property type="match status" value="1"/>
</dbReference>
<evidence type="ECO:0000313" key="7">
    <source>
        <dbReference type="Proteomes" id="UP000285123"/>
    </source>
</evidence>
<name>A0A423PLH8_9GAMM</name>
<evidence type="ECO:0000259" key="5">
    <source>
        <dbReference type="PROSITE" id="PS50887"/>
    </source>
</evidence>
<keyword evidence="4" id="KW-1133">Transmembrane helix</keyword>
<evidence type="ECO:0000256" key="1">
    <source>
        <dbReference type="ARBA" id="ARBA00001946"/>
    </source>
</evidence>
<evidence type="ECO:0000256" key="3">
    <source>
        <dbReference type="ARBA" id="ARBA00034247"/>
    </source>
</evidence>
<dbReference type="GO" id="GO:0005886">
    <property type="term" value="C:plasma membrane"/>
    <property type="evidence" value="ECO:0007669"/>
    <property type="project" value="TreeGrafter"/>
</dbReference>
<comment type="catalytic activity">
    <reaction evidence="3">
        <text>2 GTP = 3',3'-c-di-GMP + 2 diphosphate</text>
        <dbReference type="Rhea" id="RHEA:24898"/>
        <dbReference type="ChEBI" id="CHEBI:33019"/>
        <dbReference type="ChEBI" id="CHEBI:37565"/>
        <dbReference type="ChEBI" id="CHEBI:58805"/>
        <dbReference type="EC" id="2.7.7.65"/>
    </reaction>
</comment>
<reference evidence="6 7" key="1">
    <citation type="submission" date="2013-10" db="EMBL/GenBank/DDBJ databases">
        <title>Salinisphaera halophila YIM 95161 Genome Sequencing.</title>
        <authorList>
            <person name="Lai Q."/>
            <person name="Li C."/>
            <person name="Shao Z."/>
        </authorList>
    </citation>
    <scope>NUCLEOTIDE SEQUENCE [LARGE SCALE GENOMIC DNA]</scope>
    <source>
        <strain evidence="6 7">YIM 95161</strain>
    </source>
</reference>
<accession>A0A423PLH8</accession>
<dbReference type="GO" id="GO:0052621">
    <property type="term" value="F:diguanylate cyclase activity"/>
    <property type="evidence" value="ECO:0007669"/>
    <property type="project" value="UniProtKB-EC"/>
</dbReference>
<feature type="domain" description="GGDEF" evidence="5">
    <location>
        <begin position="218"/>
        <end position="353"/>
    </location>
</feature>
<dbReference type="GO" id="GO:0043709">
    <property type="term" value="P:cell adhesion involved in single-species biofilm formation"/>
    <property type="evidence" value="ECO:0007669"/>
    <property type="project" value="TreeGrafter"/>
</dbReference>
<dbReference type="AlphaFoldDB" id="A0A423PLH8"/>
<comment type="caution">
    <text evidence="6">The sequence shown here is derived from an EMBL/GenBank/DDBJ whole genome shotgun (WGS) entry which is preliminary data.</text>
</comment>
<evidence type="ECO:0000313" key="6">
    <source>
        <dbReference type="EMBL" id="ROO26456.1"/>
    </source>
</evidence>
<feature type="transmembrane region" description="Helical" evidence="4">
    <location>
        <begin position="111"/>
        <end position="131"/>
    </location>
</feature>
<dbReference type="EC" id="2.7.7.65" evidence="2"/>
<dbReference type="InterPro" id="IPR043128">
    <property type="entry name" value="Rev_trsase/Diguanyl_cyclase"/>
</dbReference>
<dbReference type="Gene3D" id="3.30.70.270">
    <property type="match status" value="1"/>
</dbReference>
<dbReference type="PANTHER" id="PTHR45138">
    <property type="entry name" value="REGULATORY COMPONENTS OF SENSORY TRANSDUCTION SYSTEM"/>
    <property type="match status" value="1"/>
</dbReference>
<dbReference type="Proteomes" id="UP000285123">
    <property type="component" value="Unassembled WGS sequence"/>
</dbReference>
<keyword evidence="4" id="KW-0472">Membrane</keyword>
<dbReference type="PANTHER" id="PTHR45138:SF9">
    <property type="entry name" value="DIGUANYLATE CYCLASE DGCM-RELATED"/>
    <property type="match status" value="1"/>
</dbReference>
<dbReference type="Pfam" id="PF00990">
    <property type="entry name" value="GGDEF"/>
    <property type="match status" value="1"/>
</dbReference>
<dbReference type="SUPFAM" id="SSF55073">
    <property type="entry name" value="Nucleotide cyclase"/>
    <property type="match status" value="1"/>
</dbReference>
<feature type="transmembrane region" description="Helical" evidence="4">
    <location>
        <begin position="87"/>
        <end position="104"/>
    </location>
</feature>
<comment type="cofactor">
    <cofactor evidence="1">
        <name>Mg(2+)</name>
        <dbReference type="ChEBI" id="CHEBI:18420"/>
    </cofactor>
</comment>
<dbReference type="NCBIfam" id="TIGR00254">
    <property type="entry name" value="GGDEF"/>
    <property type="match status" value="1"/>
</dbReference>
<dbReference type="CDD" id="cd01949">
    <property type="entry name" value="GGDEF"/>
    <property type="match status" value="1"/>
</dbReference>
<keyword evidence="4" id="KW-0812">Transmembrane</keyword>
<dbReference type="EMBL" id="AYKF01000100">
    <property type="protein sequence ID" value="ROO26456.1"/>
    <property type="molecule type" value="Genomic_DNA"/>
</dbReference>
<evidence type="ECO:0000256" key="4">
    <source>
        <dbReference type="SAM" id="Phobius"/>
    </source>
</evidence>
<feature type="transmembrane region" description="Helical" evidence="4">
    <location>
        <begin position="30"/>
        <end position="50"/>
    </location>
</feature>
<feature type="transmembrane region" description="Helical" evidence="4">
    <location>
        <begin position="143"/>
        <end position="163"/>
    </location>
</feature>
<dbReference type="SMART" id="SM00267">
    <property type="entry name" value="GGDEF"/>
    <property type="match status" value="1"/>
</dbReference>
<gene>
    <name evidence="6" type="ORF">SAHL_12765</name>
</gene>
<organism evidence="6 7">
    <name type="scientific">Salinisphaera orenii YIM 95161</name>
    <dbReference type="NCBI Taxonomy" id="1051139"/>
    <lineage>
        <taxon>Bacteria</taxon>
        <taxon>Pseudomonadati</taxon>
        <taxon>Pseudomonadota</taxon>
        <taxon>Gammaproteobacteria</taxon>
        <taxon>Salinisphaerales</taxon>
        <taxon>Salinisphaeraceae</taxon>
        <taxon>Salinisphaera</taxon>
    </lineage>
</organism>
<sequence>MRRLGMAGASYTMPASIAFAAAMAGELGWTPLLNYLLTVTALLVAFYVVFRTGANLRFAEPGLTTAQVMAPLPPGLYLMYHVGSHEARAAMLLTVIVPLFYGLLDFGMRRFLGVTAVYFVAYCALFAVLAWHQPELLRDPDEWIMLIAMAALMVQLGLIGGFVSDLRDVLRRKNRELGEALTRIADMAVHDELTGVYNRHHLVDVLRREVSRAGRGDAVFSVCLMDIDLFKQVNDRHGHLVADEVLRRCARHVESRIRDIDTFGRYGGEEFLLVLPATGAPAARDVAERLRRELADLEFANDAGERFGITVSVGVAVSPRSPSVTVDALLHHADAALYDAKNSGRNRVCSAAAPG</sequence>
<dbReference type="FunFam" id="3.30.70.270:FF:000001">
    <property type="entry name" value="Diguanylate cyclase domain protein"/>
    <property type="match status" value="1"/>
</dbReference>
<dbReference type="InterPro" id="IPR029787">
    <property type="entry name" value="Nucleotide_cyclase"/>
</dbReference>
<dbReference type="InterPro" id="IPR050469">
    <property type="entry name" value="Diguanylate_Cyclase"/>
</dbReference>